<dbReference type="EMBL" id="CM045769">
    <property type="protein sequence ID" value="KAI7995342.1"/>
    <property type="molecule type" value="Genomic_DNA"/>
</dbReference>
<evidence type="ECO:0000313" key="1">
    <source>
        <dbReference type="EMBL" id="KAI7995342.1"/>
    </source>
</evidence>
<protein>
    <submittedName>
        <fullName evidence="1">Cell division cycle 7-related protein kinase</fullName>
    </submittedName>
</protein>
<organism evidence="1 2">
    <name type="scientific">Camellia lanceoleosa</name>
    <dbReference type="NCBI Taxonomy" id="1840588"/>
    <lineage>
        <taxon>Eukaryota</taxon>
        <taxon>Viridiplantae</taxon>
        <taxon>Streptophyta</taxon>
        <taxon>Embryophyta</taxon>
        <taxon>Tracheophyta</taxon>
        <taxon>Spermatophyta</taxon>
        <taxon>Magnoliopsida</taxon>
        <taxon>eudicotyledons</taxon>
        <taxon>Gunneridae</taxon>
        <taxon>Pentapetalae</taxon>
        <taxon>asterids</taxon>
        <taxon>Ericales</taxon>
        <taxon>Theaceae</taxon>
        <taxon>Camellia</taxon>
    </lineage>
</organism>
<keyword evidence="1" id="KW-0808">Transferase</keyword>
<comment type="caution">
    <text evidence="1">The sequence shown here is derived from an EMBL/GenBank/DDBJ whole genome shotgun (WGS) entry which is preliminary data.</text>
</comment>
<keyword evidence="1" id="KW-0418">Kinase</keyword>
<evidence type="ECO:0000313" key="2">
    <source>
        <dbReference type="Proteomes" id="UP001060215"/>
    </source>
</evidence>
<reference evidence="1 2" key="1">
    <citation type="journal article" date="2022" name="Plant J.">
        <title>Chromosome-level genome of Camellia lanceoleosa provides a valuable resource for understanding genome evolution and self-incompatibility.</title>
        <authorList>
            <person name="Gong W."/>
            <person name="Xiao S."/>
            <person name="Wang L."/>
            <person name="Liao Z."/>
            <person name="Chang Y."/>
            <person name="Mo W."/>
            <person name="Hu G."/>
            <person name="Li W."/>
            <person name="Zhao G."/>
            <person name="Zhu H."/>
            <person name="Hu X."/>
            <person name="Ji K."/>
            <person name="Xiang X."/>
            <person name="Song Q."/>
            <person name="Yuan D."/>
            <person name="Jin S."/>
            <person name="Zhang L."/>
        </authorList>
    </citation>
    <scope>NUCLEOTIDE SEQUENCE [LARGE SCALE GENOMIC DNA]</scope>
    <source>
        <strain evidence="1">SQ_2022a</strain>
    </source>
</reference>
<gene>
    <name evidence="1" type="ORF">LOK49_LG11G02276</name>
</gene>
<keyword evidence="1" id="KW-0132">Cell division</keyword>
<proteinExistence type="predicted"/>
<keyword evidence="1" id="KW-0131">Cell cycle</keyword>
<name>A0ACC0G4J3_9ERIC</name>
<sequence length="1021" mass="115983">MEAQLTKSTLTPFTTTDLHKAWHLLSLLLRIGRPSPPSELASQCILFPAPPDYINYLCSISNSPICFNNDLFVIPSLVVFVAFRKFLSNLNAIDAFVPRIGVGGFRVWEDVVRTYCRRRKRLRSEFEIMAVEKKRAVLCSVDEGNRIVPISTPSDCSKVHFPMGDYMTRGIDTQAGDISIVKLESDNLNRVVEKVPFSFNLNAGQLSYGLKKIDFETSKETSIIFDRLKVHRYVYKPECQHSFLNFENFPHILYPITVEKIKACMPHTEQSIRTTEENSVVWRETKMDETSFRSRTSFNATSCTEVEEQSIILPVEAGNVGHACKDKNIRIVEDERVVDGKEQKSLIDSIFHKDEIEYVVPAVNTAKMVMSHDAKRMKKVRCIDMIPSLDRKKATANAENKSILSIGELSVMQKQQMKSSKSKTSQKDALYPKRQALCKALGNSKAVDSPIEQLQCTKDRNTIPMKQKLKQNCKQEMYTKKVKNSKEKRDNPIAIALNEPKLLPNFESFTVEEEEGSGGYGTVYRAQRKNDRVTFAIKCPHTNANRHHVYNEMKMLERFGGKNFVIKYEGSFKSGNSECLVLEHVQHDRPEVLKREIDVFQLQWYGYCMFRALAGLHKQGIVHRDVKPGNFLFSRRVNRGYLIDFNLAMDLHQKHGTIDKSKVGCDASFNRFPHPLDHSKTLPPSNHKFLIGKSLEAITQDTGKVSKPLLLPRNLKKKVVDQTNAFSDLGNRNVMKSQGADGSGITSAKDATSTRTPSTERFREPIPCQGRKELISLVHEAMQNPNYESQSVPASKRKRIAALPGKVNRKLVYLTPMPLYSSGIAVAGAGLVNNKGNGKQKREGPCVGTKGFRAPEVLFRSPHQAAKVDIWSAGVTLLYLIIGRTPFTGEPEQNIKEIAKLRGNEDLWEVAKLHNCESSFPSDLYDVKFLPSMKLRDWCKQNTKRPEFFEVIPRSLFDLVEKCLTVNPRLRISAEEALRHEFFTPCHDGLRNERLLRKRLSLDCGTSHFLHRQSETREGFS</sequence>
<dbReference type="Proteomes" id="UP001060215">
    <property type="component" value="Chromosome 12"/>
</dbReference>
<keyword evidence="2" id="KW-1185">Reference proteome</keyword>
<accession>A0ACC0G4J3</accession>